<protein>
    <submittedName>
        <fullName evidence="3">SDR family oxidoreductase</fullName>
    </submittedName>
</protein>
<dbReference type="CDD" id="cd05233">
    <property type="entry name" value="SDR_c"/>
    <property type="match status" value="1"/>
</dbReference>
<dbReference type="PANTHER" id="PTHR42760:SF40">
    <property type="entry name" value="3-OXOACYL-[ACYL-CARRIER-PROTEIN] REDUCTASE, CHLOROPLASTIC"/>
    <property type="match status" value="1"/>
</dbReference>
<dbReference type="GO" id="GO:0016616">
    <property type="term" value="F:oxidoreductase activity, acting on the CH-OH group of donors, NAD or NADP as acceptor"/>
    <property type="evidence" value="ECO:0007669"/>
    <property type="project" value="TreeGrafter"/>
</dbReference>
<dbReference type="EMBL" id="WLYK01000001">
    <property type="protein sequence ID" value="MTD12524.1"/>
    <property type="molecule type" value="Genomic_DNA"/>
</dbReference>
<evidence type="ECO:0000313" key="4">
    <source>
        <dbReference type="Proteomes" id="UP000460221"/>
    </source>
</evidence>
<proteinExistence type="inferred from homology"/>
<reference evidence="3 4" key="1">
    <citation type="submission" date="2019-11" db="EMBL/GenBank/DDBJ databases">
        <authorList>
            <person name="Jiang L.-Q."/>
        </authorList>
    </citation>
    <scope>NUCLEOTIDE SEQUENCE [LARGE SCALE GENOMIC DNA]</scope>
    <source>
        <strain evidence="3 4">YIM 132087</strain>
    </source>
</reference>
<dbReference type="GO" id="GO:0030497">
    <property type="term" value="P:fatty acid elongation"/>
    <property type="evidence" value="ECO:0007669"/>
    <property type="project" value="TreeGrafter"/>
</dbReference>
<dbReference type="PRINTS" id="PR00080">
    <property type="entry name" value="SDRFAMILY"/>
</dbReference>
<comment type="similarity">
    <text evidence="1">Belongs to the short-chain dehydrogenases/reductases (SDR) family.</text>
</comment>
<dbReference type="FunFam" id="3.40.50.720:FF:000084">
    <property type="entry name" value="Short-chain dehydrogenase reductase"/>
    <property type="match status" value="1"/>
</dbReference>
<organism evidence="3 4">
    <name type="scientific">Nakamurella alba</name>
    <dbReference type="NCBI Taxonomy" id="2665158"/>
    <lineage>
        <taxon>Bacteria</taxon>
        <taxon>Bacillati</taxon>
        <taxon>Actinomycetota</taxon>
        <taxon>Actinomycetes</taxon>
        <taxon>Nakamurellales</taxon>
        <taxon>Nakamurellaceae</taxon>
        <taxon>Nakamurella</taxon>
    </lineage>
</organism>
<evidence type="ECO:0000256" key="2">
    <source>
        <dbReference type="ARBA" id="ARBA00023002"/>
    </source>
</evidence>
<evidence type="ECO:0000256" key="1">
    <source>
        <dbReference type="ARBA" id="ARBA00006484"/>
    </source>
</evidence>
<evidence type="ECO:0000313" key="3">
    <source>
        <dbReference type="EMBL" id="MTD12524.1"/>
    </source>
</evidence>
<gene>
    <name evidence="3" type="ORF">GIS00_01015</name>
</gene>
<comment type="caution">
    <text evidence="3">The sequence shown here is derived from an EMBL/GenBank/DDBJ whole genome shotgun (WGS) entry which is preliminary data.</text>
</comment>
<dbReference type="RefSeq" id="WP_154766572.1">
    <property type="nucleotide sequence ID" value="NZ_WLYK01000001.1"/>
</dbReference>
<dbReference type="InterPro" id="IPR036291">
    <property type="entry name" value="NAD(P)-bd_dom_sf"/>
</dbReference>
<dbReference type="InterPro" id="IPR002347">
    <property type="entry name" value="SDR_fam"/>
</dbReference>
<dbReference type="Proteomes" id="UP000460221">
    <property type="component" value="Unassembled WGS sequence"/>
</dbReference>
<keyword evidence="2" id="KW-0560">Oxidoreductase</keyword>
<dbReference type="PRINTS" id="PR00081">
    <property type="entry name" value="GDHRDH"/>
</dbReference>
<dbReference type="Gene3D" id="3.40.50.720">
    <property type="entry name" value="NAD(P)-binding Rossmann-like Domain"/>
    <property type="match status" value="1"/>
</dbReference>
<keyword evidence="4" id="KW-1185">Reference proteome</keyword>
<dbReference type="PANTHER" id="PTHR42760">
    <property type="entry name" value="SHORT-CHAIN DEHYDROGENASES/REDUCTASES FAMILY MEMBER"/>
    <property type="match status" value="1"/>
</dbReference>
<dbReference type="SUPFAM" id="SSF51735">
    <property type="entry name" value="NAD(P)-binding Rossmann-fold domains"/>
    <property type="match status" value="1"/>
</dbReference>
<sequence length="260" mass="25882">MTGDFAGRTVIVTGAAGGIGSVTAARFAASGAQVVLVDRSADGLADPAAAIAAGSDRPDAVHVVAADLRADGAAGAVVEATLAATGRIDVLVNIAGFFPGGEGRLHEAGRKSWDLTLDVNLRASADLVAAVVPVMIDAGGGAIVNTSSAQGRAGDIAWTSYGVAKAGVESLTRYVATQYGGDGIRCNAVAPGLIATAGALGRLPADKPAAIERQTPLGRLGRPEEIAEVVLFLASDRASYLTGQVIAVDGGMLCHMPPTG</sequence>
<accession>A0A7K1FI17</accession>
<dbReference type="Pfam" id="PF13561">
    <property type="entry name" value="adh_short_C2"/>
    <property type="match status" value="1"/>
</dbReference>
<dbReference type="AlphaFoldDB" id="A0A7K1FI17"/>
<name>A0A7K1FI17_9ACTN</name>